<dbReference type="SUPFAM" id="SSF48557">
    <property type="entry name" value="L-aspartase-like"/>
    <property type="match status" value="1"/>
</dbReference>
<dbReference type="InterPro" id="IPR008948">
    <property type="entry name" value="L-Aspartase-like"/>
</dbReference>
<dbReference type="Pfam" id="PF00206">
    <property type="entry name" value="Lyase_1"/>
    <property type="match status" value="1"/>
</dbReference>
<protein>
    <submittedName>
        <fullName evidence="3">Fumarate hydratase class II</fullName>
    </submittedName>
</protein>
<dbReference type="GO" id="GO:0005829">
    <property type="term" value="C:cytosol"/>
    <property type="evidence" value="ECO:0007669"/>
    <property type="project" value="TreeGrafter"/>
</dbReference>
<evidence type="ECO:0000256" key="1">
    <source>
        <dbReference type="SAM" id="MobiDB-lite"/>
    </source>
</evidence>
<feature type="domain" description="Fumarate lyase N-terminal" evidence="2">
    <location>
        <begin position="10"/>
        <end position="181"/>
    </location>
</feature>
<dbReference type="PANTHER" id="PTHR42696:SF2">
    <property type="entry name" value="ASPARTATE AMMONIA-LYASE"/>
    <property type="match status" value="1"/>
</dbReference>
<dbReference type="PANTHER" id="PTHR42696">
    <property type="entry name" value="ASPARTATE AMMONIA-LYASE"/>
    <property type="match status" value="1"/>
</dbReference>
<evidence type="ECO:0000259" key="2">
    <source>
        <dbReference type="Pfam" id="PF00206"/>
    </source>
</evidence>
<accession>T1BUD0</accession>
<reference evidence="3" key="2">
    <citation type="journal article" date="2014" name="ISME J.">
        <title>Microbial stratification in low pH oxic and suboxic macroscopic growths along an acid mine drainage.</title>
        <authorList>
            <person name="Mendez-Garcia C."/>
            <person name="Mesa V."/>
            <person name="Sprenger R.R."/>
            <person name="Richter M."/>
            <person name="Diez M.S."/>
            <person name="Solano J."/>
            <person name="Bargiela R."/>
            <person name="Golyshina O.V."/>
            <person name="Manteca A."/>
            <person name="Ramos J.L."/>
            <person name="Gallego J.R."/>
            <person name="Llorente I."/>
            <person name="Martins Dos Santos V.A."/>
            <person name="Jensen O.N."/>
            <person name="Pelaez A.I."/>
            <person name="Sanchez J."/>
            <person name="Ferrer M."/>
        </authorList>
    </citation>
    <scope>NUCLEOTIDE SEQUENCE</scope>
</reference>
<dbReference type="Gene3D" id="1.20.200.10">
    <property type="entry name" value="Fumarase/aspartase (Central domain)"/>
    <property type="match status" value="1"/>
</dbReference>
<feature type="non-terminal residue" evidence="3">
    <location>
        <position position="181"/>
    </location>
</feature>
<dbReference type="AlphaFoldDB" id="T1BUD0"/>
<feature type="region of interest" description="Disordered" evidence="1">
    <location>
        <begin position="1"/>
        <end position="27"/>
    </location>
</feature>
<dbReference type="InterPro" id="IPR000362">
    <property type="entry name" value="Fumarate_lyase_fam"/>
</dbReference>
<feature type="compositionally biased region" description="Basic and acidic residues" evidence="1">
    <location>
        <begin position="1"/>
        <end position="19"/>
    </location>
</feature>
<sequence length="181" mass="19817">MLGRPRGDYRELSPNDHVNRGQSTNDTYPSATQVAVLLALRDLRTSVTVLAESLERKGTEFAGLTKAGRTHLKDAMPVTLGREFRAYGTALRHTLEILPGIEKALAEIPLGGSAVGSGINSVPGFRARAVEEYARLTRLPLTVARDPFESMESRWPLAAVSGWLRTLALELVRIANDLRLL</sequence>
<organism evidence="3">
    <name type="scientific">mine drainage metagenome</name>
    <dbReference type="NCBI Taxonomy" id="410659"/>
    <lineage>
        <taxon>unclassified sequences</taxon>
        <taxon>metagenomes</taxon>
        <taxon>ecological metagenomes</taxon>
    </lineage>
</organism>
<evidence type="ECO:0000313" key="3">
    <source>
        <dbReference type="EMBL" id="EQD72168.1"/>
    </source>
</evidence>
<dbReference type="EMBL" id="AUZY01002476">
    <property type="protein sequence ID" value="EQD72168.1"/>
    <property type="molecule type" value="Genomic_DNA"/>
</dbReference>
<dbReference type="InterPro" id="IPR022761">
    <property type="entry name" value="Fumarate_lyase_N"/>
</dbReference>
<dbReference type="GO" id="GO:0008797">
    <property type="term" value="F:aspartate ammonia-lyase activity"/>
    <property type="evidence" value="ECO:0007669"/>
    <property type="project" value="TreeGrafter"/>
</dbReference>
<proteinExistence type="predicted"/>
<dbReference type="GO" id="GO:0006531">
    <property type="term" value="P:aspartate metabolic process"/>
    <property type="evidence" value="ECO:0007669"/>
    <property type="project" value="TreeGrafter"/>
</dbReference>
<comment type="caution">
    <text evidence="3">The sequence shown here is derived from an EMBL/GenBank/DDBJ whole genome shotgun (WGS) entry which is preliminary data.</text>
</comment>
<dbReference type="InterPro" id="IPR051546">
    <property type="entry name" value="Aspartate_Ammonia-Lyase"/>
</dbReference>
<dbReference type="PRINTS" id="PR00149">
    <property type="entry name" value="FUMRATELYASE"/>
</dbReference>
<name>T1BUD0_9ZZZZ</name>
<gene>
    <name evidence="3" type="ORF">B1B_03974</name>
</gene>
<reference evidence="3" key="1">
    <citation type="submission" date="2013-08" db="EMBL/GenBank/DDBJ databases">
        <authorList>
            <person name="Mendez C."/>
            <person name="Richter M."/>
            <person name="Ferrer M."/>
            <person name="Sanchez J."/>
        </authorList>
    </citation>
    <scope>NUCLEOTIDE SEQUENCE</scope>
</reference>